<name>A0A1I4VMT1_9HYPH</name>
<dbReference type="EMBL" id="FOTK01000110">
    <property type="protein sequence ID" value="SFN02500.1"/>
    <property type="molecule type" value="Genomic_DNA"/>
</dbReference>
<reference evidence="2" key="1">
    <citation type="submission" date="2016-10" db="EMBL/GenBank/DDBJ databases">
        <authorList>
            <person name="Varghese N."/>
            <person name="Submissions S."/>
        </authorList>
    </citation>
    <scope>NUCLEOTIDE SEQUENCE [LARGE SCALE GENOMIC DNA]</scope>
    <source>
        <strain evidence="2">BL36</strain>
    </source>
</reference>
<evidence type="ECO:0000313" key="2">
    <source>
        <dbReference type="Proteomes" id="UP000199048"/>
    </source>
</evidence>
<evidence type="ECO:0000313" key="1">
    <source>
        <dbReference type="EMBL" id="SFN02500.1"/>
    </source>
</evidence>
<feature type="non-terminal residue" evidence="1">
    <location>
        <position position="63"/>
    </location>
</feature>
<dbReference type="AlphaFoldDB" id="A0A1I4VMT1"/>
<organism evidence="1 2">
    <name type="scientific">Methylobacterium pseudosasicola</name>
    <dbReference type="NCBI Taxonomy" id="582667"/>
    <lineage>
        <taxon>Bacteria</taxon>
        <taxon>Pseudomonadati</taxon>
        <taxon>Pseudomonadota</taxon>
        <taxon>Alphaproteobacteria</taxon>
        <taxon>Hyphomicrobiales</taxon>
        <taxon>Methylobacteriaceae</taxon>
        <taxon>Methylobacterium</taxon>
    </lineage>
</organism>
<gene>
    <name evidence="1" type="ORF">SAMN05192568_11106</name>
</gene>
<protein>
    <recommendedName>
        <fullName evidence="3">DDE superfamily endonuclease</fullName>
    </recommendedName>
</protein>
<proteinExistence type="predicted"/>
<accession>A0A1I4VMT1</accession>
<dbReference type="STRING" id="582667.SAMN05192568_11106"/>
<evidence type="ECO:0008006" key="3">
    <source>
        <dbReference type="Google" id="ProtNLM"/>
    </source>
</evidence>
<dbReference type="Proteomes" id="UP000199048">
    <property type="component" value="Unassembled WGS sequence"/>
</dbReference>
<sequence>MRAERQAWFDAMPDLDPDPLVFLDETAAATNMARRYGRAPRGERCRLLVPQGHDKTTDRPPRG</sequence>
<keyword evidence="2" id="KW-1185">Reference proteome</keyword>